<evidence type="ECO:0000256" key="5">
    <source>
        <dbReference type="SAM" id="Phobius"/>
    </source>
</evidence>
<dbReference type="Proteomes" id="UP001500192">
    <property type="component" value="Unassembled WGS sequence"/>
</dbReference>
<organism evidence="7 8">
    <name type="scientific">Amycolatopsis dongchuanensis</name>
    <dbReference type="NCBI Taxonomy" id="1070866"/>
    <lineage>
        <taxon>Bacteria</taxon>
        <taxon>Bacillati</taxon>
        <taxon>Actinomycetota</taxon>
        <taxon>Actinomycetes</taxon>
        <taxon>Pseudonocardiales</taxon>
        <taxon>Pseudonocardiaceae</taxon>
        <taxon>Amycolatopsis</taxon>
    </lineage>
</organism>
<evidence type="ECO:0000256" key="3">
    <source>
        <dbReference type="ARBA" id="ARBA00022729"/>
    </source>
</evidence>
<feature type="transmembrane region" description="Helical" evidence="5">
    <location>
        <begin position="238"/>
        <end position="261"/>
    </location>
</feature>
<dbReference type="InterPro" id="IPR032694">
    <property type="entry name" value="CopC/D"/>
</dbReference>
<dbReference type="PANTHER" id="PTHR34820">
    <property type="entry name" value="INNER MEMBRANE PROTEIN YEBZ"/>
    <property type="match status" value="1"/>
</dbReference>
<dbReference type="Gene3D" id="2.60.40.1220">
    <property type="match status" value="1"/>
</dbReference>
<dbReference type="PANTHER" id="PTHR34820:SF4">
    <property type="entry name" value="INNER MEMBRANE PROTEIN YEBZ"/>
    <property type="match status" value="1"/>
</dbReference>
<keyword evidence="5" id="KW-1133">Transmembrane helix</keyword>
<feature type="transmembrane region" description="Helical" evidence="5">
    <location>
        <begin position="324"/>
        <end position="342"/>
    </location>
</feature>
<keyword evidence="3" id="KW-0732">Signal</keyword>
<keyword evidence="5" id="KW-0812">Transmembrane</keyword>
<dbReference type="PROSITE" id="PS51257">
    <property type="entry name" value="PROKAR_LIPOPROTEIN"/>
    <property type="match status" value="1"/>
</dbReference>
<evidence type="ECO:0000256" key="2">
    <source>
        <dbReference type="ARBA" id="ARBA00022723"/>
    </source>
</evidence>
<dbReference type="EMBL" id="BAABIB010000105">
    <property type="protein sequence ID" value="GAA5172943.1"/>
    <property type="molecule type" value="Genomic_DNA"/>
</dbReference>
<evidence type="ECO:0000259" key="6">
    <source>
        <dbReference type="Pfam" id="PF04234"/>
    </source>
</evidence>
<sequence>MTAVRERATTVVPRGRIVAFFVLVAACWGTLLAAMPQATGDPVLITTSPGSTEVVKSPGHVLLTFDRPVPAGLATVRILDPDGSQVVHERPVHPAGRDDTISVPMPKERHEGTYAVAWTLPSSGLQPISGSFTFDVSYRIDPEGVPDIETTHDPVLAAVHLTARAAAVVALVLLTGLAVFVAWNGTTRRARRWVKATWWVSAGATVVALLSFGPYAAWAPLRDAFDPRLLSGALASDAGGALLARLYVLVPATLGLAQLMTSPPAATAGERRLRVAAVLGCATALLATWPLAGPPLVLAADVAVLALVAVPVGWLVLSRRWAAVVLLAATAAGVVLLPGGHVPGQPPAALRNQVAPTRLAYDTGKPGGQGAVDLVLIPTATRLDAHVSVLNDDVSVTAVLTAAGRTVPLPLHHAGTGHWAGSAAVPERGRWELALTLRAADGSTQTIPQPIDVR</sequence>
<dbReference type="RefSeq" id="WP_346055346.1">
    <property type="nucleotide sequence ID" value="NZ_BAABIB010000105.1"/>
</dbReference>
<dbReference type="InterPro" id="IPR014755">
    <property type="entry name" value="Cu-Rt/internalin_Ig-like"/>
</dbReference>
<evidence type="ECO:0000256" key="1">
    <source>
        <dbReference type="ARBA" id="ARBA00004196"/>
    </source>
</evidence>
<evidence type="ECO:0000313" key="8">
    <source>
        <dbReference type="Proteomes" id="UP001500192"/>
    </source>
</evidence>
<dbReference type="InterPro" id="IPR014756">
    <property type="entry name" value="Ig_E-set"/>
</dbReference>
<name>A0ABP9R936_9PSEU</name>
<feature type="domain" description="CopC" evidence="6">
    <location>
        <begin position="43"/>
        <end position="136"/>
    </location>
</feature>
<keyword evidence="2" id="KW-0479">Metal-binding</keyword>
<reference evidence="8" key="1">
    <citation type="journal article" date="2019" name="Int. J. Syst. Evol. Microbiol.">
        <title>The Global Catalogue of Microorganisms (GCM) 10K type strain sequencing project: providing services to taxonomists for standard genome sequencing and annotation.</title>
        <authorList>
            <consortium name="The Broad Institute Genomics Platform"/>
            <consortium name="The Broad Institute Genome Sequencing Center for Infectious Disease"/>
            <person name="Wu L."/>
            <person name="Ma J."/>
        </authorList>
    </citation>
    <scope>NUCLEOTIDE SEQUENCE [LARGE SCALE GENOMIC DNA]</scope>
    <source>
        <strain evidence="8">JCM 18054</strain>
    </source>
</reference>
<comment type="caution">
    <text evidence="7">The sequence shown here is derived from an EMBL/GenBank/DDBJ whole genome shotgun (WGS) entry which is preliminary data.</text>
</comment>
<feature type="transmembrane region" description="Helical" evidence="5">
    <location>
        <begin position="165"/>
        <end position="184"/>
    </location>
</feature>
<feature type="transmembrane region" description="Helical" evidence="5">
    <location>
        <begin position="196"/>
        <end position="218"/>
    </location>
</feature>
<comment type="subcellular location">
    <subcellularLocation>
        <location evidence="1">Cell envelope</location>
    </subcellularLocation>
</comment>
<protein>
    <recommendedName>
        <fullName evidence="6">CopC domain-containing protein</fullName>
    </recommendedName>
</protein>
<keyword evidence="5" id="KW-0472">Membrane</keyword>
<keyword evidence="8" id="KW-1185">Reference proteome</keyword>
<evidence type="ECO:0000313" key="7">
    <source>
        <dbReference type="EMBL" id="GAA5172943.1"/>
    </source>
</evidence>
<feature type="transmembrane region" description="Helical" evidence="5">
    <location>
        <begin position="298"/>
        <end position="317"/>
    </location>
</feature>
<evidence type="ECO:0000256" key="4">
    <source>
        <dbReference type="ARBA" id="ARBA00023008"/>
    </source>
</evidence>
<gene>
    <name evidence="7" type="ORF">GCM10023214_55070</name>
</gene>
<keyword evidence="4" id="KW-0186">Copper</keyword>
<dbReference type="SUPFAM" id="SSF81296">
    <property type="entry name" value="E set domains"/>
    <property type="match status" value="1"/>
</dbReference>
<feature type="transmembrane region" description="Helical" evidence="5">
    <location>
        <begin position="273"/>
        <end position="292"/>
    </location>
</feature>
<proteinExistence type="predicted"/>
<dbReference type="Pfam" id="PF04234">
    <property type="entry name" value="CopC"/>
    <property type="match status" value="1"/>
</dbReference>
<dbReference type="InterPro" id="IPR007348">
    <property type="entry name" value="CopC_dom"/>
</dbReference>
<accession>A0ABP9R936</accession>